<evidence type="ECO:0000313" key="6">
    <source>
        <dbReference type="EMBL" id="RGK86016.1"/>
    </source>
</evidence>
<dbReference type="SMART" id="SM00895">
    <property type="entry name" value="FCD"/>
    <property type="match status" value="1"/>
</dbReference>
<dbReference type="Proteomes" id="UP000261324">
    <property type="component" value="Unassembled WGS sequence"/>
</dbReference>
<keyword evidence="1" id="KW-0805">Transcription regulation</keyword>
<gene>
    <name evidence="6" type="ORF">DXC93_02785</name>
</gene>
<dbReference type="Gene3D" id="1.10.10.10">
    <property type="entry name" value="Winged helix-like DNA-binding domain superfamily/Winged helix DNA-binding domain"/>
    <property type="match status" value="1"/>
</dbReference>
<feature type="domain" description="HTH gntR-type" evidence="5">
    <location>
        <begin position="134"/>
        <end position="202"/>
    </location>
</feature>
<evidence type="ECO:0000256" key="3">
    <source>
        <dbReference type="ARBA" id="ARBA00023163"/>
    </source>
</evidence>
<dbReference type="PANTHER" id="PTHR43537">
    <property type="entry name" value="TRANSCRIPTIONAL REGULATOR, GNTR FAMILY"/>
    <property type="match status" value="1"/>
</dbReference>
<dbReference type="CDD" id="cd07377">
    <property type="entry name" value="WHTH_GntR"/>
    <property type="match status" value="1"/>
</dbReference>
<proteinExistence type="predicted"/>
<dbReference type="InterPro" id="IPR008920">
    <property type="entry name" value="TF_FadR/GntR_C"/>
</dbReference>
<dbReference type="Gene3D" id="1.20.120.530">
    <property type="entry name" value="GntR ligand-binding domain-like"/>
    <property type="match status" value="1"/>
</dbReference>
<organism evidence="6 7">
    <name type="scientific">Dorea formicigenerans</name>
    <dbReference type="NCBI Taxonomy" id="39486"/>
    <lineage>
        <taxon>Bacteria</taxon>
        <taxon>Bacillati</taxon>
        <taxon>Bacillota</taxon>
        <taxon>Clostridia</taxon>
        <taxon>Lachnospirales</taxon>
        <taxon>Lachnospiraceae</taxon>
        <taxon>Dorea</taxon>
    </lineage>
</organism>
<protein>
    <submittedName>
        <fullName evidence="6">FadR family transcriptional regulator</fullName>
    </submittedName>
</protein>
<evidence type="ECO:0000256" key="4">
    <source>
        <dbReference type="SAM" id="MobiDB-lite"/>
    </source>
</evidence>
<feature type="region of interest" description="Disordered" evidence="4">
    <location>
        <begin position="1"/>
        <end position="27"/>
    </location>
</feature>
<dbReference type="AlphaFoldDB" id="A0A3E4Q0Z7"/>
<dbReference type="GO" id="GO:0003677">
    <property type="term" value="F:DNA binding"/>
    <property type="evidence" value="ECO:0007669"/>
    <property type="project" value="UniProtKB-KW"/>
</dbReference>
<dbReference type="InterPro" id="IPR036390">
    <property type="entry name" value="WH_DNA-bd_sf"/>
</dbReference>
<dbReference type="PRINTS" id="PR00035">
    <property type="entry name" value="HTHGNTR"/>
</dbReference>
<sequence length="356" mass="40543">MNGDSKGRRKRYPAAFRERNGEKDMGELNPMYKRENLRLLRRALRLTQKEFIDRFLSDEEGKPTMSIATLSNLEAKDGPRMNDVIISVSEQVGIDSMHFSMPSEEFAEKIHILLPDDVSPEALGKLQSKKGSINQLLNRLTMYFAEQMFDKSLKKGDKIESDRVLAAKLGVGRSAVREALKVLDVLGMIDIRPGQGTYISGNEANFFVIPLSWSLFMNGNQTESILEVRDLLEVKAAYLAADCVDDRALNRLYDVSHKIHQAYVEQNYKKFLDADLEFHSSIAECSGNTVIYSMLQTISNLMRHVSETGMIDGRQLQEIYEEHQRIYGLILAKDGEGAAEAMEEHMKRSKARYNYR</sequence>
<evidence type="ECO:0000256" key="1">
    <source>
        <dbReference type="ARBA" id="ARBA00023015"/>
    </source>
</evidence>
<dbReference type="PANTHER" id="PTHR43537:SF5">
    <property type="entry name" value="UXU OPERON TRANSCRIPTIONAL REGULATOR"/>
    <property type="match status" value="1"/>
</dbReference>
<dbReference type="Pfam" id="PF00392">
    <property type="entry name" value="GntR"/>
    <property type="match status" value="1"/>
</dbReference>
<dbReference type="InterPro" id="IPR000524">
    <property type="entry name" value="Tscrpt_reg_HTH_GntR"/>
</dbReference>
<feature type="compositionally biased region" description="Basic and acidic residues" evidence="4">
    <location>
        <begin position="16"/>
        <end position="27"/>
    </location>
</feature>
<dbReference type="Pfam" id="PF07729">
    <property type="entry name" value="FCD"/>
    <property type="match status" value="1"/>
</dbReference>
<accession>A0A3E4Q0Z7</accession>
<dbReference type="InterPro" id="IPR011711">
    <property type="entry name" value="GntR_C"/>
</dbReference>
<dbReference type="SUPFAM" id="SSF46785">
    <property type="entry name" value="Winged helix' DNA-binding domain"/>
    <property type="match status" value="1"/>
</dbReference>
<dbReference type="SUPFAM" id="SSF48008">
    <property type="entry name" value="GntR ligand-binding domain-like"/>
    <property type="match status" value="1"/>
</dbReference>
<evidence type="ECO:0000259" key="5">
    <source>
        <dbReference type="PROSITE" id="PS50949"/>
    </source>
</evidence>
<dbReference type="SMART" id="SM00345">
    <property type="entry name" value="HTH_GNTR"/>
    <property type="match status" value="1"/>
</dbReference>
<comment type="caution">
    <text evidence="6">The sequence shown here is derived from an EMBL/GenBank/DDBJ whole genome shotgun (WGS) entry which is preliminary data.</text>
</comment>
<dbReference type="GO" id="GO:0003700">
    <property type="term" value="F:DNA-binding transcription factor activity"/>
    <property type="evidence" value="ECO:0007669"/>
    <property type="project" value="InterPro"/>
</dbReference>
<reference evidence="6 7" key="1">
    <citation type="submission" date="2018-08" db="EMBL/GenBank/DDBJ databases">
        <title>A genome reference for cultivated species of the human gut microbiota.</title>
        <authorList>
            <person name="Zou Y."/>
            <person name="Xue W."/>
            <person name="Luo G."/>
        </authorList>
    </citation>
    <scope>NUCLEOTIDE SEQUENCE [LARGE SCALE GENOMIC DNA]</scope>
    <source>
        <strain evidence="6 7">TF09-3</strain>
    </source>
</reference>
<dbReference type="PROSITE" id="PS50949">
    <property type="entry name" value="HTH_GNTR"/>
    <property type="match status" value="1"/>
</dbReference>
<name>A0A3E4Q0Z7_9FIRM</name>
<evidence type="ECO:0000256" key="2">
    <source>
        <dbReference type="ARBA" id="ARBA00023125"/>
    </source>
</evidence>
<dbReference type="InterPro" id="IPR036388">
    <property type="entry name" value="WH-like_DNA-bd_sf"/>
</dbReference>
<dbReference type="EMBL" id="QSRA01000002">
    <property type="protein sequence ID" value="RGK86016.1"/>
    <property type="molecule type" value="Genomic_DNA"/>
</dbReference>
<evidence type="ECO:0000313" key="7">
    <source>
        <dbReference type="Proteomes" id="UP000261324"/>
    </source>
</evidence>
<keyword evidence="3" id="KW-0804">Transcription</keyword>
<keyword evidence="2" id="KW-0238">DNA-binding</keyword>